<dbReference type="SUPFAM" id="SSF52096">
    <property type="entry name" value="ClpP/crotonase"/>
    <property type="match status" value="1"/>
</dbReference>
<keyword evidence="3" id="KW-0456">Lyase</keyword>
<dbReference type="Proteomes" id="UP001597182">
    <property type="component" value="Unassembled WGS sequence"/>
</dbReference>
<dbReference type="InterPro" id="IPR029045">
    <property type="entry name" value="ClpP/crotonase-like_dom_sf"/>
</dbReference>
<evidence type="ECO:0000256" key="3">
    <source>
        <dbReference type="ARBA" id="ARBA00023239"/>
    </source>
</evidence>
<name>A0ABW3VQ17_9PSEU</name>
<dbReference type="PANTHER" id="PTHR11941:SF169">
    <property type="entry name" value="(7AS)-7A-METHYL-1,5-DIOXO-2,3,5,6,7,7A-HEXAHYDRO-1H-INDENE-CARBOXYL-COA HYDROLASE"/>
    <property type="match status" value="1"/>
</dbReference>
<gene>
    <name evidence="4" type="ORF">ACFQ34_24855</name>
</gene>
<evidence type="ECO:0000256" key="1">
    <source>
        <dbReference type="ARBA" id="ARBA00005254"/>
    </source>
</evidence>
<proteinExistence type="inferred from homology"/>
<reference evidence="5" key="1">
    <citation type="journal article" date="2019" name="Int. J. Syst. Evol. Microbiol.">
        <title>The Global Catalogue of Microorganisms (GCM) 10K type strain sequencing project: providing services to taxonomists for standard genome sequencing and annotation.</title>
        <authorList>
            <consortium name="The Broad Institute Genomics Platform"/>
            <consortium name="The Broad Institute Genome Sequencing Center for Infectious Disease"/>
            <person name="Wu L."/>
            <person name="Ma J."/>
        </authorList>
    </citation>
    <scope>NUCLEOTIDE SEQUENCE [LARGE SCALE GENOMIC DNA]</scope>
    <source>
        <strain evidence="5">CCUG 49018</strain>
    </source>
</reference>
<keyword evidence="2" id="KW-0443">Lipid metabolism</keyword>
<dbReference type="RefSeq" id="WP_339125843.1">
    <property type="nucleotide sequence ID" value="NZ_BAABKS010000053.1"/>
</dbReference>
<dbReference type="Gene3D" id="3.90.226.10">
    <property type="entry name" value="2-enoyl-CoA Hydratase, Chain A, domain 1"/>
    <property type="match status" value="1"/>
</dbReference>
<dbReference type="InterPro" id="IPR001753">
    <property type="entry name" value="Enoyl-CoA_hydra/iso"/>
</dbReference>
<dbReference type="EMBL" id="JBHTMB010000229">
    <property type="protein sequence ID" value="MFD1236528.1"/>
    <property type="molecule type" value="Genomic_DNA"/>
</dbReference>
<organism evidence="4 5">
    <name type="scientific">Pseudonocardia benzenivorans</name>
    <dbReference type="NCBI Taxonomy" id="228005"/>
    <lineage>
        <taxon>Bacteria</taxon>
        <taxon>Bacillati</taxon>
        <taxon>Actinomycetota</taxon>
        <taxon>Actinomycetes</taxon>
        <taxon>Pseudonocardiales</taxon>
        <taxon>Pseudonocardiaceae</taxon>
        <taxon>Pseudonocardia</taxon>
    </lineage>
</organism>
<keyword evidence="5" id="KW-1185">Reference proteome</keyword>
<sequence>MSAPPVEVVIDGGAASITLTREKAHNAMSPDLLEGLHSAVQAVTDAGCRVATVRGRGRALSAGADLPYLLGLGDDRDAVAAYIAQIGAALDAIEAAPFISVCVVDGYGVAGGCELMLACDLVVASTEARIGDRHMEYGMLPGAGGSVRLPRVLPAALARRLLYTGEIVDGATAAAMGLVGWCVEPDDLEPTVGGIVARLLRHSPSALAGMKRMYFDGLAVPYREALAAEQRTVVEHLTGNPDAREGLAAFAGKRAPEFQGV</sequence>
<dbReference type="CDD" id="cd06558">
    <property type="entry name" value="crotonase-like"/>
    <property type="match status" value="1"/>
</dbReference>
<comment type="caution">
    <text evidence="4">The sequence shown here is derived from an EMBL/GenBank/DDBJ whole genome shotgun (WGS) entry which is preliminary data.</text>
</comment>
<protein>
    <submittedName>
        <fullName evidence="4">Enoyl-CoA hydratase/isomerase family protein</fullName>
    </submittedName>
</protein>
<comment type="similarity">
    <text evidence="1">Belongs to the enoyl-CoA hydratase/isomerase family.</text>
</comment>
<accession>A0ABW3VQ17</accession>
<evidence type="ECO:0000313" key="4">
    <source>
        <dbReference type="EMBL" id="MFD1236528.1"/>
    </source>
</evidence>
<dbReference type="PANTHER" id="PTHR11941">
    <property type="entry name" value="ENOYL-COA HYDRATASE-RELATED"/>
    <property type="match status" value="1"/>
</dbReference>
<evidence type="ECO:0000256" key="2">
    <source>
        <dbReference type="ARBA" id="ARBA00023098"/>
    </source>
</evidence>
<evidence type="ECO:0000313" key="5">
    <source>
        <dbReference type="Proteomes" id="UP001597182"/>
    </source>
</evidence>
<dbReference type="Pfam" id="PF00378">
    <property type="entry name" value="ECH_1"/>
    <property type="match status" value="1"/>
</dbReference>